<dbReference type="GO" id="GO:0016787">
    <property type="term" value="F:hydrolase activity"/>
    <property type="evidence" value="ECO:0007669"/>
    <property type="project" value="UniProtKB-KW"/>
</dbReference>
<dbReference type="InterPro" id="IPR050079">
    <property type="entry name" value="DEAD_box_RNA_helicase"/>
</dbReference>
<keyword evidence="4" id="KW-0067">ATP-binding</keyword>
<dbReference type="PANTHER" id="PTHR47959:SF1">
    <property type="entry name" value="ATP-DEPENDENT RNA HELICASE DBPA"/>
    <property type="match status" value="1"/>
</dbReference>
<dbReference type="PROSITE" id="PS51194">
    <property type="entry name" value="HELICASE_CTER"/>
    <property type="match status" value="1"/>
</dbReference>
<accession>A0A5J4VRV6</accession>
<dbReference type="EMBL" id="SNRW01005323">
    <property type="protein sequence ID" value="KAA6385305.1"/>
    <property type="molecule type" value="Genomic_DNA"/>
</dbReference>
<keyword evidence="1" id="KW-0547">Nucleotide-binding</keyword>
<evidence type="ECO:0000259" key="5">
    <source>
        <dbReference type="PROSITE" id="PS51192"/>
    </source>
</evidence>
<dbReference type="GO" id="GO:0005524">
    <property type="term" value="F:ATP binding"/>
    <property type="evidence" value="ECO:0007669"/>
    <property type="project" value="UniProtKB-KW"/>
</dbReference>
<protein>
    <submittedName>
        <fullName evidence="7">Putative ATP-dependent RNA helicase fal1</fullName>
    </submittedName>
</protein>
<dbReference type="OrthoDB" id="10265785at2759"/>
<sequence>MKLKDEVQHFIYSLRERSYSAYTSLFWKDHNIFHRAIIDDRLDYQQNPSTCFITNTGTLNPIVRYHQNACKVHIKPSHFTGGRRGQHQEFQRRDLQQSLPHIVVVTPGRVDHMIQVQMLNVEHLSFIVLEEANEIIGAGFKDKIEDIYDILPRSAQTILLTSTMFFEELQLTDEILRNPIRIHVPREKLSLDGLQQFYIAVEKEEHKQDILMDPYETLQLGQTILFCNSKRKVNFLADLLQEKKFTMRSIHGSMEMHERNQMVKDFKVGRSRGIDVHQILIIMNFDLPTEKEQYIHRIGRAARFGRKAIAIKLVTEDDGAQLQEIISNKG</sequence>
<keyword evidence="2" id="KW-0378">Hydrolase</keyword>
<comment type="caution">
    <text evidence="7">The sequence shown here is derived from an EMBL/GenBank/DDBJ whole genome shotgun (WGS) entry which is preliminary data.</text>
</comment>
<dbReference type="SMART" id="SM00490">
    <property type="entry name" value="HELICc"/>
    <property type="match status" value="1"/>
</dbReference>
<dbReference type="SMART" id="SM00487">
    <property type="entry name" value="DEXDc"/>
    <property type="match status" value="1"/>
</dbReference>
<evidence type="ECO:0000256" key="1">
    <source>
        <dbReference type="ARBA" id="ARBA00022741"/>
    </source>
</evidence>
<gene>
    <name evidence="7" type="ORF">EZS28_019169</name>
</gene>
<dbReference type="PROSITE" id="PS51192">
    <property type="entry name" value="HELICASE_ATP_BIND_1"/>
    <property type="match status" value="1"/>
</dbReference>
<dbReference type="AlphaFoldDB" id="A0A5J4VRV6"/>
<evidence type="ECO:0000256" key="4">
    <source>
        <dbReference type="ARBA" id="ARBA00022840"/>
    </source>
</evidence>
<evidence type="ECO:0000256" key="2">
    <source>
        <dbReference type="ARBA" id="ARBA00022801"/>
    </source>
</evidence>
<evidence type="ECO:0000313" key="7">
    <source>
        <dbReference type="EMBL" id="KAA6385305.1"/>
    </source>
</evidence>
<dbReference type="InterPro" id="IPR011545">
    <property type="entry name" value="DEAD/DEAH_box_helicase_dom"/>
</dbReference>
<dbReference type="InterPro" id="IPR027417">
    <property type="entry name" value="P-loop_NTPase"/>
</dbReference>
<dbReference type="InterPro" id="IPR001650">
    <property type="entry name" value="Helicase_C-like"/>
</dbReference>
<dbReference type="CDD" id="cd18787">
    <property type="entry name" value="SF2_C_DEAD"/>
    <property type="match status" value="1"/>
</dbReference>
<dbReference type="GO" id="GO:0003724">
    <property type="term" value="F:RNA helicase activity"/>
    <property type="evidence" value="ECO:0007669"/>
    <property type="project" value="TreeGrafter"/>
</dbReference>
<dbReference type="GO" id="GO:0003676">
    <property type="term" value="F:nucleic acid binding"/>
    <property type="evidence" value="ECO:0007669"/>
    <property type="project" value="InterPro"/>
</dbReference>
<evidence type="ECO:0000259" key="6">
    <source>
        <dbReference type="PROSITE" id="PS51194"/>
    </source>
</evidence>
<feature type="domain" description="Helicase ATP-binding" evidence="5">
    <location>
        <begin position="71"/>
        <end position="182"/>
    </location>
</feature>
<dbReference type="Gene3D" id="3.40.50.300">
    <property type="entry name" value="P-loop containing nucleotide triphosphate hydrolases"/>
    <property type="match status" value="2"/>
</dbReference>
<name>A0A5J4VRV6_9EUKA</name>
<dbReference type="Proteomes" id="UP000324800">
    <property type="component" value="Unassembled WGS sequence"/>
</dbReference>
<evidence type="ECO:0000256" key="3">
    <source>
        <dbReference type="ARBA" id="ARBA00022806"/>
    </source>
</evidence>
<dbReference type="PANTHER" id="PTHR47959">
    <property type="entry name" value="ATP-DEPENDENT RNA HELICASE RHLE-RELATED"/>
    <property type="match status" value="1"/>
</dbReference>
<dbReference type="InterPro" id="IPR014001">
    <property type="entry name" value="Helicase_ATP-bd"/>
</dbReference>
<proteinExistence type="predicted"/>
<feature type="domain" description="Helicase C-terminal" evidence="6">
    <location>
        <begin position="193"/>
        <end position="330"/>
    </location>
</feature>
<dbReference type="Pfam" id="PF00271">
    <property type="entry name" value="Helicase_C"/>
    <property type="match status" value="1"/>
</dbReference>
<dbReference type="SUPFAM" id="SSF52540">
    <property type="entry name" value="P-loop containing nucleoside triphosphate hydrolases"/>
    <property type="match status" value="1"/>
</dbReference>
<reference evidence="7 8" key="1">
    <citation type="submission" date="2019-03" db="EMBL/GenBank/DDBJ databases">
        <title>Single cell metagenomics reveals metabolic interactions within the superorganism composed of flagellate Streblomastix strix and complex community of Bacteroidetes bacteria on its surface.</title>
        <authorList>
            <person name="Treitli S.C."/>
            <person name="Kolisko M."/>
            <person name="Husnik F."/>
            <person name="Keeling P."/>
            <person name="Hampl V."/>
        </authorList>
    </citation>
    <scope>NUCLEOTIDE SEQUENCE [LARGE SCALE GENOMIC DNA]</scope>
    <source>
        <strain evidence="7">ST1C</strain>
    </source>
</reference>
<keyword evidence="3 7" id="KW-0347">Helicase</keyword>
<organism evidence="7 8">
    <name type="scientific">Streblomastix strix</name>
    <dbReference type="NCBI Taxonomy" id="222440"/>
    <lineage>
        <taxon>Eukaryota</taxon>
        <taxon>Metamonada</taxon>
        <taxon>Preaxostyla</taxon>
        <taxon>Oxymonadida</taxon>
        <taxon>Streblomastigidae</taxon>
        <taxon>Streblomastix</taxon>
    </lineage>
</organism>
<dbReference type="GO" id="GO:0005829">
    <property type="term" value="C:cytosol"/>
    <property type="evidence" value="ECO:0007669"/>
    <property type="project" value="TreeGrafter"/>
</dbReference>
<evidence type="ECO:0000313" key="8">
    <source>
        <dbReference type="Proteomes" id="UP000324800"/>
    </source>
</evidence>
<dbReference type="Pfam" id="PF00270">
    <property type="entry name" value="DEAD"/>
    <property type="match status" value="1"/>
</dbReference>